<dbReference type="InterPro" id="IPR050481">
    <property type="entry name" value="UDP-glycosyltransf_plant"/>
</dbReference>
<sequence>MAETSKKLHVVLFPWLAFGHLIPFFELAKNIARKGHKVSYVSTSRNIDRLPKLSRKLNYSINFISLSLPLTNGLPECAESTKDVPIDKVQYLKKAFDGLEPELTQFLEDSVPDWVIYDFTPYWLPPIAGRLGISRAFFSTFNAWSGVFFGPVNDKIDGSLQRTNPEDFTVPPKWIPFPSNITYRLYEIKRFFGHGQENVSGVSDWYRFRSSVSGCDVFLIRSCNEFEREWLDLLPELHQKPIVSVGLLPPSIQDTEDDKDDDAWGFISNWLAMQREKSVVYVALGTEATPSQDELTELAHGLELSGLPFFWTLRNQHDFLSLKLPEGFEERTKNQGIVWTSTWAPQLRILGHDSIGVFLTHCGWGSIIEGLQFGKPLVMLPFLGDQALNARGLEEKKLGFEIPRNENDGTLTQNSVAESLKLVMNDEKGKIYWEKANEMRKIFGNRDLSDKYIDDFIEHLHENRTMPL</sequence>
<keyword evidence="6" id="KW-1185">Reference proteome</keyword>
<dbReference type="PROSITE" id="PS00375">
    <property type="entry name" value="UDPGT"/>
    <property type="match status" value="1"/>
</dbReference>
<evidence type="ECO:0000256" key="1">
    <source>
        <dbReference type="ARBA" id="ARBA00009995"/>
    </source>
</evidence>
<dbReference type="Pfam" id="PF00201">
    <property type="entry name" value="UDPGT"/>
    <property type="match status" value="1"/>
</dbReference>
<reference evidence="5 6" key="1">
    <citation type="journal article" date="2021" name="BMC Genomics">
        <title>Datura genome reveals duplications of psychoactive alkaloid biosynthetic genes and high mutation rate following tissue culture.</title>
        <authorList>
            <person name="Rajewski A."/>
            <person name="Carter-House D."/>
            <person name="Stajich J."/>
            <person name="Litt A."/>
        </authorList>
    </citation>
    <scope>NUCLEOTIDE SEQUENCE [LARGE SCALE GENOMIC DNA]</scope>
    <source>
        <strain evidence="5">AR-01</strain>
    </source>
</reference>
<evidence type="ECO:0000256" key="3">
    <source>
        <dbReference type="RuleBase" id="RU003718"/>
    </source>
</evidence>
<proteinExistence type="inferred from homology"/>
<dbReference type="CDD" id="cd03784">
    <property type="entry name" value="GT1_Gtf-like"/>
    <property type="match status" value="1"/>
</dbReference>
<comment type="similarity">
    <text evidence="1 3">Belongs to the UDP-glycosyltransferase family.</text>
</comment>
<dbReference type="PANTHER" id="PTHR48049:SF150">
    <property type="entry name" value="GLYCOSYLTRANSFERASE"/>
    <property type="match status" value="1"/>
</dbReference>
<dbReference type="InterPro" id="IPR002213">
    <property type="entry name" value="UDP_glucos_trans"/>
</dbReference>
<protein>
    <recommendedName>
        <fullName evidence="4">Glycosyltransferase</fullName>
        <ecNumber evidence="4">2.4.1.-</ecNumber>
    </recommendedName>
</protein>
<dbReference type="Proteomes" id="UP000823775">
    <property type="component" value="Unassembled WGS sequence"/>
</dbReference>
<keyword evidence="2 3" id="KW-0808">Transferase</keyword>
<evidence type="ECO:0000313" key="6">
    <source>
        <dbReference type="Proteomes" id="UP000823775"/>
    </source>
</evidence>
<dbReference type="EC" id="2.4.1.-" evidence="4"/>
<name>A0ABS8T9S6_DATST</name>
<dbReference type="SUPFAM" id="SSF53756">
    <property type="entry name" value="UDP-Glycosyltransferase/glycogen phosphorylase"/>
    <property type="match status" value="1"/>
</dbReference>
<evidence type="ECO:0000256" key="2">
    <source>
        <dbReference type="ARBA" id="ARBA00022679"/>
    </source>
</evidence>
<dbReference type="Gene3D" id="3.40.50.2000">
    <property type="entry name" value="Glycogen Phosphorylase B"/>
    <property type="match status" value="2"/>
</dbReference>
<dbReference type="EMBL" id="JACEIK010001248">
    <property type="protein sequence ID" value="MCD7467596.1"/>
    <property type="molecule type" value="Genomic_DNA"/>
</dbReference>
<comment type="caution">
    <text evidence="5">The sequence shown here is derived from an EMBL/GenBank/DDBJ whole genome shotgun (WGS) entry which is preliminary data.</text>
</comment>
<keyword evidence="3" id="KW-0328">Glycosyltransferase</keyword>
<accession>A0ABS8T9S6</accession>
<dbReference type="PANTHER" id="PTHR48049">
    <property type="entry name" value="GLYCOSYLTRANSFERASE"/>
    <property type="match status" value="1"/>
</dbReference>
<gene>
    <name evidence="5" type="ORF">HAX54_005123</name>
</gene>
<dbReference type="InterPro" id="IPR035595">
    <property type="entry name" value="UDP_glycos_trans_CS"/>
</dbReference>
<evidence type="ECO:0000256" key="4">
    <source>
        <dbReference type="RuleBase" id="RU362057"/>
    </source>
</evidence>
<organism evidence="5 6">
    <name type="scientific">Datura stramonium</name>
    <name type="common">Jimsonweed</name>
    <name type="synonym">Common thornapple</name>
    <dbReference type="NCBI Taxonomy" id="4076"/>
    <lineage>
        <taxon>Eukaryota</taxon>
        <taxon>Viridiplantae</taxon>
        <taxon>Streptophyta</taxon>
        <taxon>Embryophyta</taxon>
        <taxon>Tracheophyta</taxon>
        <taxon>Spermatophyta</taxon>
        <taxon>Magnoliopsida</taxon>
        <taxon>eudicotyledons</taxon>
        <taxon>Gunneridae</taxon>
        <taxon>Pentapetalae</taxon>
        <taxon>asterids</taxon>
        <taxon>lamiids</taxon>
        <taxon>Solanales</taxon>
        <taxon>Solanaceae</taxon>
        <taxon>Solanoideae</taxon>
        <taxon>Datureae</taxon>
        <taxon>Datura</taxon>
    </lineage>
</organism>
<evidence type="ECO:0000313" key="5">
    <source>
        <dbReference type="EMBL" id="MCD7467596.1"/>
    </source>
</evidence>